<reference evidence="1 2" key="1">
    <citation type="submission" date="2012-01" db="EMBL/GenBank/DDBJ databases">
        <title>Improved High-Quality Draft sequence of Saccharomonospora xinjiangensis XJ-54.</title>
        <authorList>
            <consortium name="US DOE Joint Genome Institute"/>
            <person name="Lucas S."/>
            <person name="Han J."/>
            <person name="Lapidus A."/>
            <person name="Cheng J.-F."/>
            <person name="Goodwin L."/>
            <person name="Pitluck S."/>
            <person name="Peters L."/>
            <person name="Mikhailova N."/>
            <person name="Teshima H."/>
            <person name="Detter J.C."/>
            <person name="Han C."/>
            <person name="Tapia R."/>
            <person name="Land M."/>
            <person name="Hauser L."/>
            <person name="Kyrpides N."/>
            <person name="Ivanova N."/>
            <person name="Pagani I."/>
            <person name="Brambilla E.-M."/>
            <person name="Klenk H.-P."/>
            <person name="Woyke T."/>
        </authorList>
    </citation>
    <scope>NUCLEOTIDE SEQUENCE [LARGE SCALE GENOMIC DNA]</scope>
    <source>
        <strain evidence="1 2">XJ-54</strain>
    </source>
</reference>
<sequence>MDLRKGALRRNTAAVQRLKRIADTIDELDRDLDRVEFLEGDIVEKKDFDTATDLAGKVRSALRMVRGEIGKKSGGNVAKGYKK</sequence>
<dbReference type="RefSeq" id="WP_006239276.1">
    <property type="nucleotide sequence ID" value="NZ_JH636049.1"/>
</dbReference>
<dbReference type="STRING" id="882086.SacxiDRAFT_2918"/>
<protein>
    <submittedName>
        <fullName evidence="1">Uncharacterized protein</fullName>
    </submittedName>
</protein>
<gene>
    <name evidence="1" type="ORF">SacxiDRAFT_2918</name>
</gene>
<organism evidence="1 2">
    <name type="scientific">Saccharomonospora xinjiangensis XJ-54</name>
    <dbReference type="NCBI Taxonomy" id="882086"/>
    <lineage>
        <taxon>Bacteria</taxon>
        <taxon>Bacillati</taxon>
        <taxon>Actinomycetota</taxon>
        <taxon>Actinomycetes</taxon>
        <taxon>Pseudonocardiales</taxon>
        <taxon>Pseudonocardiaceae</taxon>
        <taxon>Saccharomonospora</taxon>
    </lineage>
</organism>
<evidence type="ECO:0000313" key="2">
    <source>
        <dbReference type="Proteomes" id="UP000004691"/>
    </source>
</evidence>
<accession>I0V4S8</accession>
<name>I0V4S8_9PSEU</name>
<dbReference type="EMBL" id="JH636049">
    <property type="protein sequence ID" value="EID55131.1"/>
    <property type="molecule type" value="Genomic_DNA"/>
</dbReference>
<keyword evidence="2" id="KW-1185">Reference proteome</keyword>
<evidence type="ECO:0000313" key="1">
    <source>
        <dbReference type="EMBL" id="EID55131.1"/>
    </source>
</evidence>
<dbReference type="Proteomes" id="UP000004691">
    <property type="component" value="Unassembled WGS sequence"/>
</dbReference>
<dbReference type="HOGENOM" id="CLU_2540584_0_0_11"/>
<dbReference type="AlphaFoldDB" id="I0V4S8"/>
<proteinExistence type="predicted"/>
<dbReference type="OrthoDB" id="3695715at2"/>